<evidence type="ECO:0000313" key="4">
    <source>
        <dbReference type="Proteomes" id="UP000249890"/>
    </source>
</evidence>
<evidence type="ECO:0000256" key="1">
    <source>
        <dbReference type="SAM" id="MobiDB-lite"/>
    </source>
</evidence>
<dbReference type="OrthoDB" id="2659519at2"/>
<evidence type="ECO:0000313" key="3">
    <source>
        <dbReference type="EMBL" id="ASA21739.1"/>
    </source>
</evidence>
<keyword evidence="2" id="KW-0472">Membrane</keyword>
<evidence type="ECO:0000256" key="2">
    <source>
        <dbReference type="SAM" id="Phobius"/>
    </source>
</evidence>
<reference evidence="3 4" key="1">
    <citation type="submission" date="2017-06" db="EMBL/GenBank/DDBJ databases">
        <title>Complete genome sequence of Paenibacillus donghaensis KCTC 13049T isolated from East Sea sediment, South Korea.</title>
        <authorList>
            <person name="Jung B.K."/>
            <person name="Hong S.-J."/>
            <person name="Shin J.-H."/>
        </authorList>
    </citation>
    <scope>NUCLEOTIDE SEQUENCE [LARGE SCALE GENOMIC DNA]</scope>
    <source>
        <strain evidence="3 4">KCTC 13049</strain>
    </source>
</reference>
<protein>
    <submittedName>
        <fullName evidence="3">Uncharacterized protein</fullName>
    </submittedName>
</protein>
<dbReference type="Proteomes" id="UP000249890">
    <property type="component" value="Chromosome"/>
</dbReference>
<dbReference type="EMBL" id="CP021780">
    <property type="protein sequence ID" value="ASA21739.1"/>
    <property type="molecule type" value="Genomic_DNA"/>
</dbReference>
<name>A0A2Z2KHS0_9BACL</name>
<feature type="region of interest" description="Disordered" evidence="1">
    <location>
        <begin position="1"/>
        <end position="61"/>
    </location>
</feature>
<keyword evidence="2" id="KW-1133">Transmembrane helix</keyword>
<accession>A0A2Z2KHS0</accession>
<feature type="compositionally biased region" description="Basic and acidic residues" evidence="1">
    <location>
        <begin position="42"/>
        <end position="54"/>
    </location>
</feature>
<proteinExistence type="predicted"/>
<sequence>MKKNRNNDNGSAGETTESLAEQYDRAENGFVSEGKSSARGTTESRPEWYERAEDGPFPEGEGFTLELMTKVEMAAADTGKRKKAGLLRYPAVAFGGAAVLLIAGAVSWNMGWLGSPQETAAVSLPGVIAASPGPSSAQKPLIEPAVFKFGVVDYHIPLLQESDRAFVHAAETTEGIVWSPAPERIENNLDDRATTPYQLFLSKQRLPEMSITFTELSEDASKLLYTLPLTSYIPSADREAYMDLGGMNGLGPYVIYATSARIPGAAQPSEEKLWVLDTRSATAGADSVPKELISFHSSGGRLFSYGWNSERRELVYIYSQPNGDGEYDNEAAVYHLDTGKTEALDQFSKTSEAISYTINGEVRATDRLIW</sequence>
<keyword evidence="2" id="KW-0812">Transmembrane</keyword>
<gene>
    <name evidence="3" type="ORF">B9T62_13750</name>
</gene>
<keyword evidence="4" id="KW-1185">Reference proteome</keyword>
<feature type="transmembrane region" description="Helical" evidence="2">
    <location>
        <begin position="89"/>
        <end position="108"/>
    </location>
</feature>
<dbReference type="KEGG" id="pdh:B9T62_13750"/>
<feature type="compositionally biased region" description="Polar residues" evidence="1">
    <location>
        <begin position="7"/>
        <end position="19"/>
    </location>
</feature>
<dbReference type="RefSeq" id="WP_087915746.1">
    <property type="nucleotide sequence ID" value="NZ_CP021780.1"/>
</dbReference>
<dbReference type="AlphaFoldDB" id="A0A2Z2KHS0"/>
<organism evidence="3 4">
    <name type="scientific">Paenibacillus donghaensis</name>
    <dbReference type="NCBI Taxonomy" id="414771"/>
    <lineage>
        <taxon>Bacteria</taxon>
        <taxon>Bacillati</taxon>
        <taxon>Bacillota</taxon>
        <taxon>Bacilli</taxon>
        <taxon>Bacillales</taxon>
        <taxon>Paenibacillaceae</taxon>
        <taxon>Paenibacillus</taxon>
    </lineage>
</organism>